<dbReference type="PANTHER" id="PTHR33678">
    <property type="entry name" value="BLL1576 PROTEIN"/>
    <property type="match status" value="1"/>
</dbReference>
<comment type="caution">
    <text evidence="4">The sequence shown here is derived from an EMBL/GenBank/DDBJ whole genome shotgun (WGS) entry which is preliminary data.</text>
</comment>
<sequence>MSAKITREILESYLTCRYKSSLQLAGERGVASDYDLLLRESRDRVRKNAAAKLVCDKQRDFLQGVVVTLEVLRRGVSLLLDMTYEEDQLKILFDGLQRSNGSSRLGDFHYIPILVYEGKRPGKEQKALLELLALVLTAVQGKEPQWGILIYGRDCEIHKVKLGRGIAQANRTLKQIKESREPENEPKLRLNPHCQICEFRDRCHAEAMSKDDLSLLRAMSENEVSKYNRRGIFTVTQLSCTFRPRRRVPRQKQQDQPHQHALQALAIRDKKIYVLGSPELPVSAVRIYFDVEGDPERGFDYLLGMIVEAGDIHNKYSFWADRSADEPLIFRRFLDVVSQHEDFHLYSYGSYDTAFLRRMMKSSGREELVKRILARSVNVLSIIRAHIYFPTYSNSLKDVGRYLRYEWAEPDASGIQSIVWRRQWEDTRSTILKKKLVTYNFDDCFALQKVTQFLYALCPSSTLGAQAVESVGGYEVSLVEQIDPQFKRPDWREVNFAIKDFDFINERAYFDYQQDKIFIRTDAARKRRMALQQSTRKRGKNRLPVSRNAKISCQKCPSCGGSDLRIKPDGRLARLAYDLIFSPSGVRRRVTRYTTSWHQCSLCKTEFLPEEYLALEEHCHSLKSWAIYMHVAHRMTFSGIAETLYDCYGLPLYTPDIWSWKASLAQYYEPTYNLLLKRMVAGPLIHADETDVHLARVGKGYVWVFASLDEVVFIYRKSREGGFLPELLKDFRGVLVSDFYAAYDSIDCEQQKCLIHLLRDFNNDLMSSPWDEELKELGSQLGVLLRTIIATVDRYGLRRRNLHKHRRDVDIFYELLSKQQWRSELAEAYRRRVIKYRNKLFTFLDHDDVPWNNNNAEHAVKRFAKYRAMVDGRYREAGLHHYLVLLSIYVTCEFKRIDFLKFLLSRETDIDAYALTKSNGTPAPQVEVYPAGVHWRHPSRKQTWERQVSQRQRQASPKGAL</sequence>
<evidence type="ECO:0000256" key="1">
    <source>
        <dbReference type="SAM" id="MobiDB-lite"/>
    </source>
</evidence>
<accession>A0ABM8TVR8</accession>
<evidence type="ECO:0000313" key="5">
    <source>
        <dbReference type="Proteomes" id="UP000672657"/>
    </source>
</evidence>
<evidence type="ECO:0008006" key="6">
    <source>
        <dbReference type="Google" id="ProtNLM"/>
    </source>
</evidence>
<dbReference type="Proteomes" id="UP000672657">
    <property type="component" value="Unassembled WGS sequence"/>
</dbReference>
<dbReference type="RefSeq" id="WP_211958503.1">
    <property type="nucleotide sequence ID" value="NZ_CAJPVI010000093.1"/>
</dbReference>
<dbReference type="NCBIfam" id="TIGR03491">
    <property type="entry name" value="TM0106 family RecB-like putative nuclease"/>
    <property type="match status" value="1"/>
</dbReference>
<dbReference type="InterPro" id="IPR052344">
    <property type="entry name" value="Transposase-related"/>
</dbReference>
<gene>
    <name evidence="4" type="ORF">LMG26411_07775</name>
</gene>
<dbReference type="InterPro" id="IPR038720">
    <property type="entry name" value="YprB_RNase_H-like_dom"/>
</dbReference>
<dbReference type="Pfam" id="PF03050">
    <property type="entry name" value="DDE_Tnp_IS66"/>
    <property type="match status" value="1"/>
</dbReference>
<dbReference type="EMBL" id="CAJPVI010000093">
    <property type="protein sequence ID" value="CAG2160803.1"/>
    <property type="molecule type" value="Genomic_DNA"/>
</dbReference>
<dbReference type="InterPro" id="IPR019993">
    <property type="entry name" value="RecB_nuclease_TM0106_put"/>
</dbReference>
<organism evidence="4 5">
    <name type="scientific">Cupriavidus numazuensis</name>
    <dbReference type="NCBI Taxonomy" id="221992"/>
    <lineage>
        <taxon>Bacteria</taxon>
        <taxon>Pseudomonadati</taxon>
        <taxon>Pseudomonadota</taxon>
        <taxon>Betaproteobacteria</taxon>
        <taxon>Burkholderiales</taxon>
        <taxon>Burkholderiaceae</taxon>
        <taxon>Cupriavidus</taxon>
    </lineage>
</organism>
<feature type="compositionally biased region" description="Polar residues" evidence="1">
    <location>
        <begin position="945"/>
        <end position="955"/>
    </location>
</feature>
<evidence type="ECO:0000259" key="3">
    <source>
        <dbReference type="Pfam" id="PF13482"/>
    </source>
</evidence>
<name>A0ABM8TVR8_9BURK</name>
<dbReference type="InterPro" id="IPR004291">
    <property type="entry name" value="Transposase_IS66_central"/>
</dbReference>
<dbReference type="PANTHER" id="PTHR33678:SF2">
    <property type="match status" value="1"/>
</dbReference>
<evidence type="ECO:0000313" key="4">
    <source>
        <dbReference type="EMBL" id="CAG2160803.1"/>
    </source>
</evidence>
<dbReference type="SUPFAM" id="SSF53098">
    <property type="entry name" value="Ribonuclease H-like"/>
    <property type="match status" value="1"/>
</dbReference>
<dbReference type="Pfam" id="PF13482">
    <property type="entry name" value="RNase_H_2"/>
    <property type="match status" value="1"/>
</dbReference>
<feature type="region of interest" description="Disordered" evidence="1">
    <location>
        <begin position="938"/>
        <end position="961"/>
    </location>
</feature>
<evidence type="ECO:0000259" key="2">
    <source>
        <dbReference type="Pfam" id="PF03050"/>
    </source>
</evidence>
<feature type="domain" description="YprB ribonuclease H-like" evidence="3">
    <location>
        <begin position="287"/>
        <end position="454"/>
    </location>
</feature>
<keyword evidence="5" id="KW-1185">Reference proteome</keyword>
<proteinExistence type="predicted"/>
<protein>
    <recommendedName>
        <fullName evidence="6">Transposase</fullName>
    </recommendedName>
</protein>
<dbReference type="InterPro" id="IPR012337">
    <property type="entry name" value="RNaseH-like_sf"/>
</dbReference>
<reference evidence="4 5" key="1">
    <citation type="submission" date="2021-03" db="EMBL/GenBank/DDBJ databases">
        <authorList>
            <person name="Peeters C."/>
        </authorList>
    </citation>
    <scope>NUCLEOTIDE SEQUENCE [LARGE SCALE GENOMIC DNA]</scope>
    <source>
        <strain evidence="4 5">LMG 26411</strain>
    </source>
</reference>
<feature type="domain" description="Transposase IS66 central" evidence="2">
    <location>
        <begin position="621"/>
        <end position="868"/>
    </location>
</feature>